<dbReference type="AlphaFoldDB" id="A0A8J7F5T5"/>
<comment type="caution">
    <text evidence="1">The sequence shown here is derived from an EMBL/GenBank/DDBJ whole genome shotgun (WGS) entry which is preliminary data.</text>
</comment>
<protein>
    <submittedName>
        <fullName evidence="1">Uncharacterized protein</fullName>
    </submittedName>
</protein>
<reference evidence="1" key="1">
    <citation type="submission" date="2020-10" db="EMBL/GenBank/DDBJ databases">
        <authorList>
            <person name="Castelo-Branco R."/>
            <person name="Eusebio N."/>
            <person name="Adriana R."/>
            <person name="Vieira A."/>
            <person name="Brugerolle De Fraissinette N."/>
            <person name="Rezende De Castro R."/>
            <person name="Schneider M.P."/>
            <person name="Vasconcelos V."/>
            <person name="Leao P.N."/>
        </authorList>
    </citation>
    <scope>NUCLEOTIDE SEQUENCE</scope>
    <source>
        <strain evidence="1">LEGE 06105</strain>
    </source>
</reference>
<evidence type="ECO:0000313" key="1">
    <source>
        <dbReference type="EMBL" id="MBE9214400.1"/>
    </source>
</evidence>
<sequence length="77" mass="8897">MTNQPYSEQTIGNLTRAQLEEIIKAITKRTIQQEMIATGQNKSQYAAETFGAWEDERTDEEIIKEIYDNRNSNLTLT</sequence>
<name>A0A8J7F5T5_9CYAN</name>
<organism evidence="1 2">
    <name type="scientific">Plectonema cf. radiosum LEGE 06105</name>
    <dbReference type="NCBI Taxonomy" id="945769"/>
    <lineage>
        <taxon>Bacteria</taxon>
        <taxon>Bacillati</taxon>
        <taxon>Cyanobacteriota</taxon>
        <taxon>Cyanophyceae</taxon>
        <taxon>Oscillatoriophycideae</taxon>
        <taxon>Oscillatoriales</taxon>
        <taxon>Microcoleaceae</taxon>
        <taxon>Plectonema</taxon>
    </lineage>
</organism>
<evidence type="ECO:0000313" key="2">
    <source>
        <dbReference type="Proteomes" id="UP000620559"/>
    </source>
</evidence>
<dbReference type="Proteomes" id="UP000620559">
    <property type="component" value="Unassembled WGS sequence"/>
</dbReference>
<dbReference type="EMBL" id="JADEWL010000058">
    <property type="protein sequence ID" value="MBE9214400.1"/>
    <property type="molecule type" value="Genomic_DNA"/>
</dbReference>
<dbReference type="RefSeq" id="WP_193922148.1">
    <property type="nucleotide sequence ID" value="NZ_JADEWL010000058.1"/>
</dbReference>
<gene>
    <name evidence="1" type="ORF">IQ247_17285</name>
</gene>
<keyword evidence="2" id="KW-1185">Reference proteome</keyword>
<proteinExistence type="predicted"/>
<accession>A0A8J7F5T5</accession>